<dbReference type="WBParaSite" id="MBELARI_LOCUS9003">
    <property type="protein sequence ID" value="MBELARI_LOCUS9003"/>
    <property type="gene ID" value="MBELARI_LOCUS9003"/>
</dbReference>
<comment type="catalytic activity">
    <reaction evidence="1">
        <text>isopentenyl diphosphate = dimethylallyl diphosphate</text>
        <dbReference type="Rhea" id="RHEA:23284"/>
        <dbReference type="ChEBI" id="CHEBI:57623"/>
        <dbReference type="ChEBI" id="CHEBI:128769"/>
        <dbReference type="EC" id="5.3.3.2"/>
    </reaction>
</comment>
<dbReference type="GO" id="GO:0004452">
    <property type="term" value="F:isopentenyl-diphosphate delta-isomerase activity"/>
    <property type="evidence" value="ECO:0007669"/>
    <property type="project" value="UniProtKB-EC"/>
</dbReference>
<dbReference type="GO" id="GO:0005737">
    <property type="term" value="C:cytoplasm"/>
    <property type="evidence" value="ECO:0007669"/>
    <property type="project" value="TreeGrafter"/>
</dbReference>
<keyword evidence="9" id="KW-1185">Reference proteome</keyword>
<evidence type="ECO:0000256" key="3">
    <source>
        <dbReference type="ARBA" id="ARBA00004826"/>
    </source>
</evidence>
<dbReference type="InterPro" id="IPR015797">
    <property type="entry name" value="NUDIX_hydrolase-like_dom_sf"/>
</dbReference>
<organism evidence="9 10">
    <name type="scientific">Mesorhabditis belari</name>
    <dbReference type="NCBI Taxonomy" id="2138241"/>
    <lineage>
        <taxon>Eukaryota</taxon>
        <taxon>Metazoa</taxon>
        <taxon>Ecdysozoa</taxon>
        <taxon>Nematoda</taxon>
        <taxon>Chromadorea</taxon>
        <taxon>Rhabditida</taxon>
        <taxon>Rhabditina</taxon>
        <taxon>Rhabditomorpha</taxon>
        <taxon>Rhabditoidea</taxon>
        <taxon>Rhabditidae</taxon>
        <taxon>Mesorhabditinae</taxon>
        <taxon>Mesorhabditis</taxon>
    </lineage>
</organism>
<dbReference type="CDD" id="cd02885">
    <property type="entry name" value="NUDIX_IPP_Isomerase"/>
    <property type="match status" value="1"/>
</dbReference>
<dbReference type="InterPro" id="IPR024336">
    <property type="entry name" value="tRNA_splic_suSen54_N"/>
</dbReference>
<comment type="similarity">
    <text evidence="4">Belongs to the IPP isomerase type 1 family.</text>
</comment>
<sequence>MLFRPSSLIRLATRKMNIEALAQADPIQAQHMKEVCIAVNESDVPEEAIPKCDAHHIESLTLHRAFSVFAFTPDHRLLLQKRSKHKITFPEMWTNTCCSHPLWNDAELKGVEGAKAAAKRKMEHELGIKAIEDDRYLFKGKYLYKAMMPNSPWGEHEMDYVLILRNFDLSRIEVNAEEVENYAVVSLEELKKRLANPNCNFTPWQNWRRMKRKQDQPSKQKAKRLEQFNEPGSLAKKKSIIHIEYNNATSKWEVTRQATKYLQTMGVPGVKGAPQTLYPEEVFYLYEIGSAIVKEKEGRQLIGTEVLALALRAISFSCLMTYREMRRAGFVVVRKRLHPTEPVAQTQATPSISYFDEKANKPSTSEPTINILAETKKSPSEPANASLSLKPFSSTVLDMFPTLENGKMKMIHLATDQNLSPMHEPISSRIVSPNVIRLTPDVDRPKMMKRLSTPLAPRFWPNLEELATTASTWSEYREKFKRTMEMNEQRAFNRYNSFKSPFQISRGGPAPRRGFSRAPFHANTSYTPRPFQRTPLMPKVKQQMGVEYDIYKAGTFMHTVVTPPFMRMTVLESSCGNVLSSANPDPTIRSIFAMVSADSVITYIEHSNNPITLQEMEKFVQ</sequence>
<dbReference type="PANTHER" id="PTHR10885:SF0">
    <property type="entry name" value="ISOPENTENYL-DIPHOSPHATE DELTA-ISOMERASE"/>
    <property type="match status" value="1"/>
</dbReference>
<proteinExistence type="inferred from homology"/>
<evidence type="ECO:0000256" key="1">
    <source>
        <dbReference type="ARBA" id="ARBA00000374"/>
    </source>
</evidence>
<comment type="function">
    <text evidence="2">Catalyzes the 1,3-allylic rearrangement of the homoallylic substrate isopentenyl (IPP) to its highly electrophilic allylic isomer, dimethylallyl diphosphate (DMAPP).</text>
</comment>
<dbReference type="GO" id="GO:0009240">
    <property type="term" value="P:isopentenyl diphosphate biosynthetic process"/>
    <property type="evidence" value="ECO:0007669"/>
    <property type="project" value="TreeGrafter"/>
</dbReference>
<dbReference type="Pfam" id="PF12928">
    <property type="entry name" value="tRNA_int_end_N2"/>
    <property type="match status" value="1"/>
</dbReference>
<accession>A0AAF3FT82</accession>
<name>A0AAF3FT82_9BILA</name>
<evidence type="ECO:0000256" key="5">
    <source>
        <dbReference type="ARBA" id="ARBA00012057"/>
    </source>
</evidence>
<evidence type="ECO:0000256" key="2">
    <source>
        <dbReference type="ARBA" id="ARBA00003951"/>
    </source>
</evidence>
<dbReference type="InterPro" id="IPR011876">
    <property type="entry name" value="IsopentenylPP_isomerase_typ1"/>
</dbReference>
<comment type="pathway">
    <text evidence="3">Isoprenoid biosynthesis; dimethylallyl diphosphate biosynthesis; dimethylallyl diphosphate from isopentenyl diphosphate: step 1/1.</text>
</comment>
<feature type="domain" description="Nudix hydrolase" evidence="8">
    <location>
        <begin position="61"/>
        <end position="207"/>
    </location>
</feature>
<evidence type="ECO:0000256" key="4">
    <source>
        <dbReference type="ARBA" id="ARBA00007579"/>
    </source>
</evidence>
<dbReference type="EC" id="5.3.3.2" evidence="5"/>
<dbReference type="PANTHER" id="PTHR10885">
    <property type="entry name" value="ISOPENTENYL-DIPHOSPHATE DELTA-ISOMERASE"/>
    <property type="match status" value="1"/>
</dbReference>
<dbReference type="NCBIfam" id="TIGR02150">
    <property type="entry name" value="IPP_isom_1"/>
    <property type="match status" value="1"/>
</dbReference>
<dbReference type="InterPro" id="IPR000086">
    <property type="entry name" value="NUDIX_hydrolase_dom"/>
</dbReference>
<keyword evidence="7" id="KW-0413">Isomerase</keyword>
<protein>
    <recommendedName>
        <fullName evidence="5">isopentenyl-diphosphate Delta-isomerase</fullName>
        <ecNumber evidence="5">5.3.3.2</ecNumber>
    </recommendedName>
</protein>
<dbReference type="Proteomes" id="UP000887575">
    <property type="component" value="Unassembled WGS sequence"/>
</dbReference>
<keyword evidence="6" id="KW-0414">Isoprene biosynthesis</keyword>
<dbReference type="Pfam" id="PF00293">
    <property type="entry name" value="NUDIX"/>
    <property type="match status" value="1"/>
</dbReference>
<evidence type="ECO:0000256" key="7">
    <source>
        <dbReference type="ARBA" id="ARBA00023235"/>
    </source>
</evidence>
<dbReference type="SUPFAM" id="SSF55811">
    <property type="entry name" value="Nudix"/>
    <property type="match status" value="1"/>
</dbReference>
<evidence type="ECO:0000256" key="6">
    <source>
        <dbReference type="ARBA" id="ARBA00023229"/>
    </source>
</evidence>
<dbReference type="Gene3D" id="3.90.79.10">
    <property type="entry name" value="Nucleoside Triphosphate Pyrophosphohydrolase"/>
    <property type="match status" value="1"/>
</dbReference>
<evidence type="ECO:0000313" key="9">
    <source>
        <dbReference type="Proteomes" id="UP000887575"/>
    </source>
</evidence>
<dbReference type="PROSITE" id="PS51462">
    <property type="entry name" value="NUDIX"/>
    <property type="match status" value="1"/>
</dbReference>
<evidence type="ECO:0000259" key="8">
    <source>
        <dbReference type="PROSITE" id="PS51462"/>
    </source>
</evidence>
<evidence type="ECO:0000313" key="10">
    <source>
        <dbReference type="WBParaSite" id="MBELARI_LOCUS9003"/>
    </source>
</evidence>
<dbReference type="AlphaFoldDB" id="A0AAF3FT82"/>
<reference evidence="10" key="1">
    <citation type="submission" date="2024-02" db="UniProtKB">
        <authorList>
            <consortium name="WormBaseParasite"/>
        </authorList>
    </citation>
    <scope>IDENTIFICATION</scope>
</reference>